<keyword evidence="10" id="KW-1185">Reference proteome</keyword>
<dbReference type="EMBL" id="CP069362">
    <property type="protein sequence ID" value="WGS63944.1"/>
    <property type="molecule type" value="Genomic_DNA"/>
</dbReference>
<reference evidence="9 10" key="1">
    <citation type="submission" date="2021-02" db="EMBL/GenBank/DDBJ databases">
        <title>Characterization of Marinitoga sp. nov. str. BP5-C20A.</title>
        <authorList>
            <person name="Erauso G."/>
            <person name="Postec A."/>
        </authorList>
    </citation>
    <scope>NUCLEOTIDE SEQUENCE [LARGE SCALE GENOMIC DNA]</scope>
    <source>
        <strain evidence="9 10">BP5-C20A</strain>
    </source>
</reference>
<comment type="subcellular location">
    <subcellularLocation>
        <location evidence="1 7">Cell membrane</location>
        <topology evidence="1 7">Multi-pass membrane protein</topology>
    </subcellularLocation>
</comment>
<evidence type="ECO:0000256" key="5">
    <source>
        <dbReference type="ARBA" id="ARBA00022989"/>
    </source>
</evidence>
<dbReference type="Pfam" id="PF00528">
    <property type="entry name" value="BPD_transp_1"/>
    <property type="match status" value="1"/>
</dbReference>
<evidence type="ECO:0000256" key="6">
    <source>
        <dbReference type="ARBA" id="ARBA00023136"/>
    </source>
</evidence>
<evidence type="ECO:0000256" key="4">
    <source>
        <dbReference type="ARBA" id="ARBA00022692"/>
    </source>
</evidence>
<keyword evidence="5 7" id="KW-1133">Transmembrane helix</keyword>
<evidence type="ECO:0000313" key="10">
    <source>
        <dbReference type="Proteomes" id="UP001232493"/>
    </source>
</evidence>
<dbReference type="Gene3D" id="1.10.3720.10">
    <property type="entry name" value="MetI-like"/>
    <property type="match status" value="1"/>
</dbReference>
<dbReference type="PROSITE" id="PS50928">
    <property type="entry name" value="ABC_TM1"/>
    <property type="match status" value="1"/>
</dbReference>
<dbReference type="InterPro" id="IPR035906">
    <property type="entry name" value="MetI-like_sf"/>
</dbReference>
<dbReference type="RefSeq" id="WP_280997214.1">
    <property type="nucleotide sequence ID" value="NZ_CP069362.1"/>
</dbReference>
<dbReference type="SUPFAM" id="SSF49785">
    <property type="entry name" value="Galactose-binding domain-like"/>
    <property type="match status" value="1"/>
</dbReference>
<evidence type="ECO:0000256" key="1">
    <source>
        <dbReference type="ARBA" id="ARBA00004651"/>
    </source>
</evidence>
<evidence type="ECO:0000256" key="2">
    <source>
        <dbReference type="ARBA" id="ARBA00022448"/>
    </source>
</evidence>
<sequence length="411" mass="47355">MKRFLFLTFMFVLLIVSLFPLITMFYTAIIPEGNLTHVVKEKYLNDFEIKYIKYIKRKVKTYDGAKLSISKDSPETKQSIKIDLLPSKTQRVALLTNDLDLRVMKNLTFYFKSNNIKNFNLIFYDVDGKTTELEINNNSDKWSKIAVNYKTLKNKGIDLKHITKIAFSFKPNQKASVFLDDFKIEYKYPTLLNFINVWKENNFARYIFNSLIVAIIVVIGNIIFSTMVAYGFARREFFGKNILFMIVLATMMIPPQTTIIPVFIIMKNLGWIDTYYALTIPFLVTPFGIFLLKQYIEQLPIELEQAAYVDGANTFQILFKIIFPLSKPAIAVMGINTFITSWNMLFYPLVMTTSKEMRTVQVGLALFQKFNQVEWPTLMAASSIIGIPVIIAFLVFQKHIISGITQGAVKG</sequence>
<feature type="transmembrane region" description="Helical" evidence="7">
    <location>
        <begin position="272"/>
        <end position="292"/>
    </location>
</feature>
<organism evidence="9 10">
    <name type="scientific">Marinitoga aeolica</name>
    <dbReference type="NCBI Taxonomy" id="2809031"/>
    <lineage>
        <taxon>Bacteria</taxon>
        <taxon>Thermotogati</taxon>
        <taxon>Thermotogota</taxon>
        <taxon>Thermotogae</taxon>
        <taxon>Petrotogales</taxon>
        <taxon>Petrotogaceae</taxon>
        <taxon>Marinitoga</taxon>
    </lineage>
</organism>
<keyword evidence="2 7" id="KW-0813">Transport</keyword>
<evidence type="ECO:0000256" key="7">
    <source>
        <dbReference type="RuleBase" id="RU363032"/>
    </source>
</evidence>
<dbReference type="PANTHER" id="PTHR43744">
    <property type="entry name" value="ABC TRANSPORTER PERMEASE PROTEIN MG189-RELATED-RELATED"/>
    <property type="match status" value="1"/>
</dbReference>
<keyword evidence="6 7" id="KW-0472">Membrane</keyword>
<name>A0ABY8PMS8_9BACT</name>
<feature type="domain" description="ABC transmembrane type-1" evidence="8">
    <location>
        <begin position="207"/>
        <end position="396"/>
    </location>
</feature>
<evidence type="ECO:0000313" key="9">
    <source>
        <dbReference type="EMBL" id="WGS63944.1"/>
    </source>
</evidence>
<proteinExistence type="inferred from homology"/>
<protein>
    <submittedName>
        <fullName evidence="9">Carbohydrate ABC transporter permease</fullName>
    </submittedName>
</protein>
<dbReference type="CDD" id="cd06261">
    <property type="entry name" value="TM_PBP2"/>
    <property type="match status" value="1"/>
</dbReference>
<feature type="transmembrane region" description="Helical" evidence="7">
    <location>
        <begin position="375"/>
        <end position="396"/>
    </location>
</feature>
<keyword evidence="3" id="KW-1003">Cell membrane</keyword>
<dbReference type="SUPFAM" id="SSF161098">
    <property type="entry name" value="MetI-like"/>
    <property type="match status" value="1"/>
</dbReference>
<dbReference type="PANTHER" id="PTHR43744:SF8">
    <property type="entry name" value="SN-GLYCEROL-3-PHOSPHATE TRANSPORT SYSTEM PERMEASE PROTEIN UGPE"/>
    <property type="match status" value="1"/>
</dbReference>
<dbReference type="InterPro" id="IPR008979">
    <property type="entry name" value="Galactose-bd-like_sf"/>
</dbReference>
<feature type="transmembrane region" description="Helical" evidence="7">
    <location>
        <begin position="206"/>
        <end position="230"/>
    </location>
</feature>
<feature type="transmembrane region" description="Helical" evidence="7">
    <location>
        <begin position="242"/>
        <end position="266"/>
    </location>
</feature>
<dbReference type="Proteomes" id="UP001232493">
    <property type="component" value="Chromosome"/>
</dbReference>
<evidence type="ECO:0000256" key="3">
    <source>
        <dbReference type="ARBA" id="ARBA00022475"/>
    </source>
</evidence>
<evidence type="ECO:0000259" key="8">
    <source>
        <dbReference type="PROSITE" id="PS50928"/>
    </source>
</evidence>
<accession>A0ABY8PMS8</accession>
<keyword evidence="4 7" id="KW-0812">Transmembrane</keyword>
<dbReference type="InterPro" id="IPR000515">
    <property type="entry name" value="MetI-like"/>
</dbReference>
<comment type="similarity">
    <text evidence="7">Belongs to the binding-protein-dependent transport system permease family.</text>
</comment>
<gene>
    <name evidence="9" type="ORF">JRV97_06070</name>
</gene>